<feature type="region of interest" description="Disordered" evidence="1">
    <location>
        <begin position="62"/>
        <end position="192"/>
    </location>
</feature>
<feature type="compositionally biased region" description="Acidic residues" evidence="1">
    <location>
        <begin position="384"/>
        <end position="398"/>
    </location>
</feature>
<reference evidence="3" key="1">
    <citation type="submission" date="2016-11" db="UniProtKB">
        <authorList>
            <consortium name="WormBaseParasite"/>
        </authorList>
    </citation>
    <scope>IDENTIFICATION</scope>
</reference>
<keyword evidence="2" id="KW-1185">Reference proteome</keyword>
<feature type="region of interest" description="Disordered" evidence="1">
    <location>
        <begin position="893"/>
        <end position="1042"/>
    </location>
</feature>
<evidence type="ECO:0000256" key="1">
    <source>
        <dbReference type="SAM" id="MobiDB-lite"/>
    </source>
</evidence>
<feature type="compositionally biased region" description="Low complexity" evidence="1">
    <location>
        <begin position="826"/>
        <end position="842"/>
    </location>
</feature>
<protein>
    <submittedName>
        <fullName evidence="3">ELM2 domain-containing protein</fullName>
    </submittedName>
</protein>
<dbReference type="AlphaFoldDB" id="A0A1I7ZIV9"/>
<feature type="compositionally biased region" description="Polar residues" evidence="1">
    <location>
        <begin position="734"/>
        <end position="746"/>
    </location>
</feature>
<name>A0A1I7ZIV9_9BILA</name>
<accession>A0A1I7ZIV9</accession>
<dbReference type="Proteomes" id="UP000095287">
    <property type="component" value="Unplaced"/>
</dbReference>
<feature type="compositionally biased region" description="Low complexity" evidence="1">
    <location>
        <begin position="912"/>
        <end position="928"/>
    </location>
</feature>
<sequence>MDDMDDIMSIPSTPVLPQPSSPEIEVDTSSEEEDDDGEIDLFPESVQFMASRRKRSLLVPPIYRLPNGDFDLPNFLRDYNTSQGLIDKRRARRSKRKQQNAESSRTQEPKDRTQESEKQREEDEVTKKTAEPLEKRQQTKKKKTISEETENQGAETVENPGTAEIQSTSGEPGEEDEEIPPYLKPFPPPSQAYLDYLESKESEWTTEDDAAEDNPTLDELMTMVAATALCIIPMNAANDTMFKQYGLEKEIYECLDKMSDKSRQKKRSAPKTFSETFSFICGEETVDMEVEIIVDRKEGDAGGGQITEERATTGNTMEKADEAEGAGNVDAEQQKTAEEEKDDNLPSQPMEEQSKNQEKEVMEAQQAADGDAVEKEGENRERTEEGEENVENDDDTLEDSEKCHYRLDDLKAVLTGNDRYKAARQAALDRLSFLSSDIVTLCYDKYLEYQKSLPEKRTLTTQEIWDEFEDLYWNVHPRYPLLWVPPNSPASGSVTPMQYTNAMVHEMRQPSGATLHHRLLLLLASRGKKFVTSDMYPYGAPFEIPPMYRAPHLANNPSARAAPSVRPTAIPTSATMVLRSRIRNPMDRSRAVTPGITHIYRMPWPYGTVGGPSVQYRPDFNTALAMQHGYGASGPMLRQRAADTTVLYSTTGMRMSHTIAEPLDYPQQRAPNPEPPIRHSAVTRERSVLVDSPPRLMDLSHAITAVVQQRSHPRPIDPVEEAASRPNQLDAASRPTTTVTEKSASMQVDPVTETEVGASQAIVTSQDPIAAERGGLAKMVNLAPAPSTAAGHRRGRKRRADRVEEPQSSATVMEKSAPNHTVPVTQSSSKSSQAKSMDSAASVAKQKQAPIDPAPLASLVKKSTLAERLAEPTRINFWKTKPSVVSAGITTWLNENDKKPPPPTMNLWKNVPTPTLPKWTTPPSSKRIAPPPRKRRKTSAKIAPDMTEREHSPQPGPSGIKSSSDPGPSGIKASPQPGPSVIESSSKPGPSGIKASPQPGPAGIVPSPQPGPSGVVVQKKTKRAAAKKDSSTAKPLRRSARKKVTFVEEETSKKDVAPEYEVVNVTE</sequence>
<feature type="compositionally biased region" description="Basic and acidic residues" evidence="1">
    <location>
        <begin position="372"/>
        <end position="383"/>
    </location>
</feature>
<evidence type="ECO:0000313" key="3">
    <source>
        <dbReference type="WBParaSite" id="L893_g26855.t1"/>
    </source>
</evidence>
<feature type="compositionally biased region" description="Basic residues" evidence="1">
    <location>
        <begin position="89"/>
        <end position="98"/>
    </location>
</feature>
<feature type="compositionally biased region" description="Basic and acidic residues" evidence="1">
    <location>
        <begin position="105"/>
        <end position="137"/>
    </location>
</feature>
<feature type="region of interest" description="Disordered" evidence="1">
    <location>
        <begin position="781"/>
        <end position="849"/>
    </location>
</feature>
<proteinExistence type="predicted"/>
<dbReference type="WBParaSite" id="L893_g26855.t1">
    <property type="protein sequence ID" value="L893_g26855.t1"/>
    <property type="gene ID" value="L893_g26855"/>
</dbReference>
<feature type="compositionally biased region" description="Acidic residues" evidence="1">
    <location>
        <begin position="24"/>
        <end position="40"/>
    </location>
</feature>
<feature type="region of interest" description="Disordered" evidence="1">
    <location>
        <begin position="299"/>
        <end position="401"/>
    </location>
</feature>
<feature type="compositionally biased region" description="Basic and acidic residues" evidence="1">
    <location>
        <begin position="352"/>
        <end position="362"/>
    </location>
</feature>
<feature type="region of interest" description="Disordered" evidence="1">
    <location>
        <begin position="707"/>
        <end position="753"/>
    </location>
</feature>
<feature type="region of interest" description="Disordered" evidence="1">
    <location>
        <begin position="1"/>
        <end position="40"/>
    </location>
</feature>
<evidence type="ECO:0000313" key="2">
    <source>
        <dbReference type="Proteomes" id="UP000095287"/>
    </source>
</evidence>
<organism evidence="2 3">
    <name type="scientific">Steinernema glaseri</name>
    <dbReference type="NCBI Taxonomy" id="37863"/>
    <lineage>
        <taxon>Eukaryota</taxon>
        <taxon>Metazoa</taxon>
        <taxon>Ecdysozoa</taxon>
        <taxon>Nematoda</taxon>
        <taxon>Chromadorea</taxon>
        <taxon>Rhabditida</taxon>
        <taxon>Tylenchina</taxon>
        <taxon>Panagrolaimomorpha</taxon>
        <taxon>Strongyloidoidea</taxon>
        <taxon>Steinernematidae</taxon>
        <taxon>Steinernema</taxon>
    </lineage>
</organism>
<feature type="compositionally biased region" description="Basic residues" evidence="1">
    <location>
        <begin position="791"/>
        <end position="800"/>
    </location>
</feature>